<evidence type="ECO:0000313" key="3">
    <source>
        <dbReference type="Proteomes" id="UP000041254"/>
    </source>
</evidence>
<accession>A0A0G4E9N1</accession>
<protein>
    <submittedName>
        <fullName evidence="2">Uncharacterized protein</fullName>
    </submittedName>
</protein>
<evidence type="ECO:0000313" key="2">
    <source>
        <dbReference type="EMBL" id="CEL92614.1"/>
    </source>
</evidence>
<dbReference type="InParanoid" id="A0A0G4E9N1"/>
<feature type="region of interest" description="Disordered" evidence="1">
    <location>
        <begin position="515"/>
        <end position="559"/>
    </location>
</feature>
<gene>
    <name evidence="2" type="ORF">Vbra_6892</name>
</gene>
<dbReference type="PhylomeDB" id="A0A0G4E9N1"/>
<organism evidence="2 3">
    <name type="scientific">Vitrella brassicaformis (strain CCMP3155)</name>
    <dbReference type="NCBI Taxonomy" id="1169540"/>
    <lineage>
        <taxon>Eukaryota</taxon>
        <taxon>Sar</taxon>
        <taxon>Alveolata</taxon>
        <taxon>Colpodellida</taxon>
        <taxon>Vitrellaceae</taxon>
        <taxon>Vitrella</taxon>
    </lineage>
</organism>
<sequence>MTSPAVLTIFKDPEKQEVEKQLSLTKIKDSGFSHIFRGQYTKENCQTLDAAFKVVLKESSNQMSALIAENKCLIAAAKTLREAETAGTLSADEWPFVKSVCFRGGRKPASITTTNGEGQQETHDCLVLVLPWLQIGGDGLDGTYVDIYNLVARFNFGAIYRRHRPPLPATDIAAIKKDMIIGLRGVYHFGLAHLRAATAMKRLGIDNFTNDVEIKCDALLQGLEGQEAGSTASPQPPSPLPSPLPAILPCSGATFLDVGSMMPGDGDEEGVTVRLPLEYEEQLKSLKIPAFAYNCIVPEMAVVFMSGCIEDTTGEIWQEMLGLNPAGRESEKEEIEQLKRLYWTAVEKLAGRGVVELEEGQPKAIYLRDTAVTFALGQMLRHLVSGDPYEDIYVERMREEWEKKKEESASAGEDMTVAYSFKKVREEVKGALNFENRRQFLFDSDNGTATPKSLPWMIPPLALRSETDLTFARPIGQDLGQLAYEALDAEPWKRPSLEASVRRIGNVLEKAIGAEGAEKREEEEVSALPAPTADKGSPTADADTPCQYQKGPPSESRHTSRWRGLWKWNPFRAKSEEQMKYTISEEDGWTVVEEFKSELKEWEIVNFALGRDF</sequence>
<reference evidence="2 3" key="1">
    <citation type="submission" date="2014-11" db="EMBL/GenBank/DDBJ databases">
        <authorList>
            <person name="Zhu J."/>
            <person name="Qi W."/>
            <person name="Song R."/>
        </authorList>
    </citation>
    <scope>NUCLEOTIDE SEQUENCE [LARGE SCALE GENOMIC DNA]</scope>
</reference>
<dbReference type="VEuPathDB" id="CryptoDB:Vbra_6892"/>
<dbReference type="AlphaFoldDB" id="A0A0G4E9N1"/>
<name>A0A0G4E9N1_VITBC</name>
<keyword evidence="3" id="KW-1185">Reference proteome</keyword>
<dbReference type="EMBL" id="CDMY01000091">
    <property type="protein sequence ID" value="CEL92614.1"/>
    <property type="molecule type" value="Genomic_DNA"/>
</dbReference>
<proteinExistence type="predicted"/>
<dbReference type="Proteomes" id="UP000041254">
    <property type="component" value="Unassembled WGS sequence"/>
</dbReference>
<evidence type="ECO:0000256" key="1">
    <source>
        <dbReference type="SAM" id="MobiDB-lite"/>
    </source>
</evidence>